<proteinExistence type="predicted"/>
<sequence length="284" mass="32278">MKLQFNIENTTRHRMVSKFHEAGVRAIFAGHYHRNAGGKYEDLELVVTSAIGAQSPEGRNADSGYRVVTVNETDITHRYVNITTSHTNSAGSPDFETQLQAFYERNKCHTLMAFDMIAEIQWMVAYIGNHWSDCPLVFSHLDFRGANIMVTEHNGLVLCDFDYSAYGSRGSDFGTFFATFITTTHGFGNGFPLESVIKKFIGDYEDECRQLYGHDYGLKEYNSADYMLNECKFFVLVYFLFSLSVFSDEKSREESRLGDNTCAMIMQSILCDLLKYPASLCSNH</sequence>
<dbReference type="SUPFAM" id="SSF56112">
    <property type="entry name" value="Protein kinase-like (PK-like)"/>
    <property type="match status" value="1"/>
</dbReference>
<gene>
    <name evidence="1" type="ORF">ONB1V03_LOCUS11636</name>
</gene>
<organism evidence="1">
    <name type="scientific">Oppiella nova</name>
    <dbReference type="NCBI Taxonomy" id="334625"/>
    <lineage>
        <taxon>Eukaryota</taxon>
        <taxon>Metazoa</taxon>
        <taxon>Ecdysozoa</taxon>
        <taxon>Arthropoda</taxon>
        <taxon>Chelicerata</taxon>
        <taxon>Arachnida</taxon>
        <taxon>Acari</taxon>
        <taxon>Acariformes</taxon>
        <taxon>Sarcoptiformes</taxon>
        <taxon>Oribatida</taxon>
        <taxon>Brachypylina</taxon>
        <taxon>Oppioidea</taxon>
        <taxon>Oppiidae</taxon>
        <taxon>Oppiella</taxon>
    </lineage>
</organism>
<dbReference type="InterPro" id="IPR011009">
    <property type="entry name" value="Kinase-like_dom_sf"/>
</dbReference>
<evidence type="ECO:0000313" key="2">
    <source>
        <dbReference type="Proteomes" id="UP000728032"/>
    </source>
</evidence>
<dbReference type="Pfam" id="PF01633">
    <property type="entry name" value="Choline_kinase"/>
    <property type="match status" value="1"/>
</dbReference>
<dbReference type="AlphaFoldDB" id="A0A7R9M7E0"/>
<dbReference type="EMBL" id="OC923652">
    <property type="protein sequence ID" value="CAD7654991.1"/>
    <property type="molecule type" value="Genomic_DNA"/>
</dbReference>
<accession>A0A7R9M7E0</accession>
<dbReference type="PANTHER" id="PTHR43143:SF1">
    <property type="entry name" value="SERINE_THREONINE-PROTEIN PHOSPHATASE CPPED1"/>
    <property type="match status" value="1"/>
</dbReference>
<name>A0A7R9M7E0_9ACAR</name>
<dbReference type="SUPFAM" id="SSF56300">
    <property type="entry name" value="Metallo-dependent phosphatases"/>
    <property type="match status" value="1"/>
</dbReference>
<dbReference type="PANTHER" id="PTHR43143">
    <property type="entry name" value="METALLOPHOSPHOESTERASE, CALCINEURIN SUPERFAMILY"/>
    <property type="match status" value="1"/>
</dbReference>
<dbReference type="Gene3D" id="3.90.1200.10">
    <property type="match status" value="1"/>
</dbReference>
<dbReference type="InterPro" id="IPR029052">
    <property type="entry name" value="Metallo-depent_PP-like"/>
</dbReference>
<dbReference type="OrthoDB" id="45007at2759"/>
<evidence type="ECO:0000313" key="1">
    <source>
        <dbReference type="EMBL" id="CAD7654991.1"/>
    </source>
</evidence>
<dbReference type="Proteomes" id="UP000728032">
    <property type="component" value="Unassembled WGS sequence"/>
</dbReference>
<dbReference type="InterPro" id="IPR051918">
    <property type="entry name" value="STPP_CPPED1"/>
</dbReference>
<reference evidence="1" key="1">
    <citation type="submission" date="2020-11" db="EMBL/GenBank/DDBJ databases">
        <authorList>
            <person name="Tran Van P."/>
        </authorList>
    </citation>
    <scope>NUCLEOTIDE SEQUENCE</scope>
</reference>
<evidence type="ECO:0008006" key="3">
    <source>
        <dbReference type="Google" id="ProtNLM"/>
    </source>
</evidence>
<dbReference type="EMBL" id="CAJPVJ010008827">
    <property type="protein sequence ID" value="CAG2172178.1"/>
    <property type="molecule type" value="Genomic_DNA"/>
</dbReference>
<protein>
    <recommendedName>
        <fullName evidence="3">Aminoglycoside phosphotransferase domain-containing protein</fullName>
    </recommendedName>
</protein>
<keyword evidence="2" id="KW-1185">Reference proteome</keyword>